<organism evidence="2 3">
    <name type="scientific">Polyplosphaeria fusca</name>
    <dbReference type="NCBI Taxonomy" id="682080"/>
    <lineage>
        <taxon>Eukaryota</taxon>
        <taxon>Fungi</taxon>
        <taxon>Dikarya</taxon>
        <taxon>Ascomycota</taxon>
        <taxon>Pezizomycotina</taxon>
        <taxon>Dothideomycetes</taxon>
        <taxon>Pleosporomycetidae</taxon>
        <taxon>Pleosporales</taxon>
        <taxon>Tetraplosphaeriaceae</taxon>
        <taxon>Polyplosphaeria</taxon>
    </lineage>
</organism>
<protein>
    <submittedName>
        <fullName evidence="2">Uncharacterized protein</fullName>
    </submittedName>
</protein>
<feature type="compositionally biased region" description="Polar residues" evidence="1">
    <location>
        <begin position="25"/>
        <end position="34"/>
    </location>
</feature>
<evidence type="ECO:0000256" key="1">
    <source>
        <dbReference type="SAM" id="MobiDB-lite"/>
    </source>
</evidence>
<feature type="region of interest" description="Disordered" evidence="1">
    <location>
        <begin position="1"/>
        <end position="59"/>
    </location>
</feature>
<comment type="caution">
    <text evidence="2">The sequence shown here is derived from an EMBL/GenBank/DDBJ whole genome shotgun (WGS) entry which is preliminary data.</text>
</comment>
<name>A0A9P4QXT8_9PLEO</name>
<accession>A0A9P4QXT8</accession>
<dbReference type="EMBL" id="ML996165">
    <property type="protein sequence ID" value="KAF2733162.1"/>
    <property type="molecule type" value="Genomic_DNA"/>
</dbReference>
<sequence length="59" mass="6132">MLLFTPATPTSVKKFVTSPRPAQSPPGTHSNRGSGPSHKAAPQEIRNNSAANNSCATQS</sequence>
<dbReference type="AlphaFoldDB" id="A0A9P4QXT8"/>
<keyword evidence="3" id="KW-1185">Reference proteome</keyword>
<gene>
    <name evidence="2" type="ORF">EJ04DRAFT_513371</name>
</gene>
<evidence type="ECO:0000313" key="3">
    <source>
        <dbReference type="Proteomes" id="UP000799444"/>
    </source>
</evidence>
<reference evidence="2" key="1">
    <citation type="journal article" date="2020" name="Stud. Mycol.">
        <title>101 Dothideomycetes genomes: a test case for predicting lifestyles and emergence of pathogens.</title>
        <authorList>
            <person name="Haridas S."/>
            <person name="Albert R."/>
            <person name="Binder M."/>
            <person name="Bloem J."/>
            <person name="Labutti K."/>
            <person name="Salamov A."/>
            <person name="Andreopoulos B."/>
            <person name="Baker S."/>
            <person name="Barry K."/>
            <person name="Bills G."/>
            <person name="Bluhm B."/>
            <person name="Cannon C."/>
            <person name="Castanera R."/>
            <person name="Culley D."/>
            <person name="Daum C."/>
            <person name="Ezra D."/>
            <person name="Gonzalez J."/>
            <person name="Henrissat B."/>
            <person name="Kuo A."/>
            <person name="Liang C."/>
            <person name="Lipzen A."/>
            <person name="Lutzoni F."/>
            <person name="Magnuson J."/>
            <person name="Mondo S."/>
            <person name="Nolan M."/>
            <person name="Ohm R."/>
            <person name="Pangilinan J."/>
            <person name="Park H.-J."/>
            <person name="Ramirez L."/>
            <person name="Alfaro M."/>
            <person name="Sun H."/>
            <person name="Tritt A."/>
            <person name="Yoshinaga Y."/>
            <person name="Zwiers L.-H."/>
            <person name="Turgeon B."/>
            <person name="Goodwin S."/>
            <person name="Spatafora J."/>
            <person name="Crous P."/>
            <person name="Grigoriev I."/>
        </authorList>
    </citation>
    <scope>NUCLEOTIDE SEQUENCE</scope>
    <source>
        <strain evidence="2">CBS 125425</strain>
    </source>
</reference>
<dbReference type="Proteomes" id="UP000799444">
    <property type="component" value="Unassembled WGS sequence"/>
</dbReference>
<proteinExistence type="predicted"/>
<evidence type="ECO:0000313" key="2">
    <source>
        <dbReference type="EMBL" id="KAF2733162.1"/>
    </source>
</evidence>
<feature type="compositionally biased region" description="Polar residues" evidence="1">
    <location>
        <begin position="45"/>
        <end position="59"/>
    </location>
</feature>